<sequence length="326" mass="35871">MDKTVPTTRTYTVTNEHDGSRLDQFIGSHLELSRNQVKRLLEAGLVSLNNRSISATAKGKLLRTGSTLTIQLNHLETSSLGAQELILPEHIPLASLILTQTQDAIIINKPAGMPVHPLKLGETGTALNAIVDQYPAIQGIGEGGLRSGVVHRLDVTTSGTLLVALMQPAWEYYRQAFANHQTEKVYHALVQGRINTSQQLTAHLGITQHKPAKITVFDIPPKHSHVDTRICDLSYSPIRHFENATLLRISLGTGFLHQIRAMLSHIGYPILGDSLYNGPTTVMAHSKSVPFPVSRPMLHAYSLALDNIRAQAPYPQDFQNLMNDLN</sequence>
<dbReference type="EMBL" id="CP036425">
    <property type="protein sequence ID" value="QDU33075.1"/>
    <property type="molecule type" value="Genomic_DNA"/>
</dbReference>
<dbReference type="PROSITE" id="PS50889">
    <property type="entry name" value="S4"/>
    <property type="match status" value="1"/>
</dbReference>
<keyword evidence="6" id="KW-1185">Reference proteome</keyword>
<dbReference type="GO" id="GO:0000455">
    <property type="term" value="P:enzyme-directed rRNA pseudouridine synthesis"/>
    <property type="evidence" value="ECO:0007669"/>
    <property type="project" value="TreeGrafter"/>
</dbReference>
<dbReference type="EC" id="5.4.99.23" evidence="5"/>
<evidence type="ECO:0000256" key="1">
    <source>
        <dbReference type="ARBA" id="ARBA00010876"/>
    </source>
</evidence>
<dbReference type="CDD" id="cd00165">
    <property type="entry name" value="S4"/>
    <property type="match status" value="1"/>
</dbReference>
<dbReference type="InterPro" id="IPR020103">
    <property type="entry name" value="PsdUridine_synth_cat_dom_sf"/>
</dbReference>
<dbReference type="InterPro" id="IPR050188">
    <property type="entry name" value="RluA_PseudoU_synthase"/>
</dbReference>
<dbReference type="KEGG" id="pcor:KS4_11160"/>
<dbReference type="SUPFAM" id="SSF55120">
    <property type="entry name" value="Pseudouridine synthase"/>
    <property type="match status" value="1"/>
</dbReference>
<organism evidence="5 6">
    <name type="scientific">Poriferisphaera corsica</name>
    <dbReference type="NCBI Taxonomy" id="2528020"/>
    <lineage>
        <taxon>Bacteria</taxon>
        <taxon>Pseudomonadati</taxon>
        <taxon>Planctomycetota</taxon>
        <taxon>Phycisphaerae</taxon>
        <taxon>Phycisphaerales</taxon>
        <taxon>Phycisphaeraceae</taxon>
        <taxon>Poriferisphaera</taxon>
    </lineage>
</organism>
<reference evidence="5 6" key="1">
    <citation type="submission" date="2019-02" db="EMBL/GenBank/DDBJ databases">
        <title>Deep-cultivation of Planctomycetes and their phenomic and genomic characterization uncovers novel biology.</title>
        <authorList>
            <person name="Wiegand S."/>
            <person name="Jogler M."/>
            <person name="Boedeker C."/>
            <person name="Pinto D."/>
            <person name="Vollmers J."/>
            <person name="Rivas-Marin E."/>
            <person name="Kohn T."/>
            <person name="Peeters S.H."/>
            <person name="Heuer A."/>
            <person name="Rast P."/>
            <person name="Oberbeckmann S."/>
            <person name="Bunk B."/>
            <person name="Jeske O."/>
            <person name="Meyerdierks A."/>
            <person name="Storesund J.E."/>
            <person name="Kallscheuer N."/>
            <person name="Luecker S."/>
            <person name="Lage O.M."/>
            <person name="Pohl T."/>
            <person name="Merkel B.J."/>
            <person name="Hornburger P."/>
            <person name="Mueller R.-W."/>
            <person name="Bruemmer F."/>
            <person name="Labrenz M."/>
            <person name="Spormann A.M."/>
            <person name="Op den Camp H."/>
            <person name="Overmann J."/>
            <person name="Amann R."/>
            <person name="Jetten M.S.M."/>
            <person name="Mascher T."/>
            <person name="Medema M.H."/>
            <person name="Devos D.P."/>
            <person name="Kaster A.-K."/>
            <person name="Ovreas L."/>
            <person name="Rohde M."/>
            <person name="Galperin M.Y."/>
            <person name="Jogler C."/>
        </authorList>
    </citation>
    <scope>NUCLEOTIDE SEQUENCE [LARGE SCALE GENOMIC DNA]</scope>
    <source>
        <strain evidence="5 6">KS4</strain>
    </source>
</reference>
<accession>A0A517YS76</accession>
<dbReference type="PANTHER" id="PTHR21600">
    <property type="entry name" value="MITOCHONDRIAL RNA PSEUDOURIDINE SYNTHASE"/>
    <property type="match status" value="1"/>
</dbReference>
<protein>
    <submittedName>
        <fullName evidence="5">Ribosomal large subunit pseudouridine synthase D</fullName>
        <ecNumber evidence="5">5.4.99.23</ecNumber>
    </submittedName>
</protein>
<proteinExistence type="inferred from homology"/>
<dbReference type="OrthoDB" id="9784108at2"/>
<evidence type="ECO:0000313" key="5">
    <source>
        <dbReference type="EMBL" id="QDU33075.1"/>
    </source>
</evidence>
<dbReference type="InterPro" id="IPR036986">
    <property type="entry name" value="S4_RNA-bd_sf"/>
</dbReference>
<evidence type="ECO:0000256" key="2">
    <source>
        <dbReference type="ARBA" id="ARBA00023235"/>
    </source>
</evidence>
<dbReference type="AlphaFoldDB" id="A0A517YS76"/>
<name>A0A517YS76_9BACT</name>
<dbReference type="GO" id="GO:0003723">
    <property type="term" value="F:RNA binding"/>
    <property type="evidence" value="ECO:0007669"/>
    <property type="project" value="UniProtKB-KW"/>
</dbReference>
<dbReference type="PANTHER" id="PTHR21600:SF44">
    <property type="entry name" value="RIBOSOMAL LARGE SUBUNIT PSEUDOURIDINE SYNTHASE D"/>
    <property type="match status" value="1"/>
</dbReference>
<keyword evidence="2 5" id="KW-0413">Isomerase</keyword>
<gene>
    <name evidence="5" type="primary">rluD_1</name>
    <name evidence="5" type="ORF">KS4_11160</name>
</gene>
<dbReference type="Gene3D" id="3.10.290.10">
    <property type="entry name" value="RNA-binding S4 domain"/>
    <property type="match status" value="1"/>
</dbReference>
<dbReference type="Pfam" id="PF00849">
    <property type="entry name" value="PseudoU_synth_2"/>
    <property type="match status" value="1"/>
</dbReference>
<evidence type="ECO:0000256" key="3">
    <source>
        <dbReference type="PROSITE-ProRule" id="PRU00182"/>
    </source>
</evidence>
<dbReference type="RefSeq" id="WP_145075611.1">
    <property type="nucleotide sequence ID" value="NZ_CP036425.1"/>
</dbReference>
<evidence type="ECO:0000313" key="6">
    <source>
        <dbReference type="Proteomes" id="UP000317369"/>
    </source>
</evidence>
<dbReference type="SUPFAM" id="SSF55174">
    <property type="entry name" value="Alpha-L RNA-binding motif"/>
    <property type="match status" value="1"/>
</dbReference>
<dbReference type="InterPro" id="IPR006145">
    <property type="entry name" value="PsdUridine_synth_RsuA/RluA"/>
</dbReference>
<dbReference type="GO" id="GO:0160140">
    <property type="term" value="F:23S rRNA pseudouridine(1911/1915/1917) synthase activity"/>
    <property type="evidence" value="ECO:0007669"/>
    <property type="project" value="UniProtKB-EC"/>
</dbReference>
<evidence type="ECO:0000259" key="4">
    <source>
        <dbReference type="Pfam" id="PF00849"/>
    </source>
</evidence>
<feature type="domain" description="Pseudouridine synthase RsuA/RluA-like" evidence="4">
    <location>
        <begin position="104"/>
        <end position="265"/>
    </location>
</feature>
<keyword evidence="3" id="KW-0694">RNA-binding</keyword>
<dbReference type="Gene3D" id="3.30.2350.10">
    <property type="entry name" value="Pseudouridine synthase"/>
    <property type="match status" value="1"/>
</dbReference>
<comment type="similarity">
    <text evidence="1">Belongs to the pseudouridine synthase RluA family.</text>
</comment>
<dbReference type="CDD" id="cd02869">
    <property type="entry name" value="PseudoU_synth_RluA_like"/>
    <property type="match status" value="1"/>
</dbReference>
<dbReference type="Proteomes" id="UP000317369">
    <property type="component" value="Chromosome"/>
</dbReference>